<dbReference type="Proteomes" id="UP000070659">
    <property type="component" value="Unassembled WGS sequence"/>
</dbReference>
<dbReference type="SUPFAM" id="SSF63829">
    <property type="entry name" value="Calcium-dependent phosphotriesterase"/>
    <property type="match status" value="1"/>
</dbReference>
<evidence type="ECO:0000256" key="1">
    <source>
        <dbReference type="SAM" id="Phobius"/>
    </source>
</evidence>
<keyword evidence="1" id="KW-0472">Membrane</keyword>
<evidence type="ECO:0000313" key="2">
    <source>
        <dbReference type="EMBL" id="KWW97800.1"/>
    </source>
</evidence>
<sequence>MTEIDSTQRRVLPLVGGRSHMTCVYRCGNQCAHEPPNTSGNEYFGDVMSRVLSRRGLLRAGVLVAGVGGIAGALPAAATAATTPARAGGALTFTPVAPNTRDDVTVPDGYGWDVVLRWGDPVLPGAPEFDFEHQTAEAQRQQFGYNCDYVMLFPLGPDRGLLTVNHEYTNEELMFHGWQGGASATEEQIRISMAAHGMSVVEVERVGHTGRWRPAQRRHRNRRIHTHTPMLLTGPAAGSDLLKTKADPNGRWVLGMLNNCSGGRTPWGTVLTCEENFHQYFVGGDGAPEPAKPGLQRYGIPTDRRIPSSGYRGWERVDERFDLAKHPNEANRFGYVVEIDPYDPDFVPRKRTHLGRFKHEAANTTLSADRRVVVYLGDDERFEYIYKFVSRHRYLPGDSRKAREHNLRLLDEGTLYVARFTSDGTADGQYDGTGEWIPLVSGNVSHVPGMTAEEVLVFTRLAADKVGATKMDRPEDIERNPVTGEVYAALTNNTRRTPGQVDEANPRPANKHGHVLAIREAGDDAAAERFTWHIPLVCGDPNDPSTYFAGYDKSKVSPISCPDNLTFDAAGNLWIATDGNALGSNDGLFAMPVRGPERGHVKQFLTVPHGAETCGPLITADQRTCFVAVQHPGEVDGASADNPASTWPDRRGFPRPSVICVWRTGPGSPRIGA</sequence>
<dbReference type="PROSITE" id="PS51318">
    <property type="entry name" value="TAT"/>
    <property type="match status" value="1"/>
</dbReference>
<organism evidence="2 5">
    <name type="scientific">Carbonactinospora thermoautotrophica</name>
    <dbReference type="NCBI Taxonomy" id="1469144"/>
    <lineage>
        <taxon>Bacteria</taxon>
        <taxon>Bacillati</taxon>
        <taxon>Actinomycetota</taxon>
        <taxon>Actinomycetes</taxon>
        <taxon>Kitasatosporales</taxon>
        <taxon>Carbonactinosporaceae</taxon>
        <taxon>Carbonactinospora</taxon>
    </lineage>
</organism>
<proteinExistence type="predicted"/>
<reference evidence="4" key="1">
    <citation type="submission" date="2015-02" db="EMBL/GenBank/DDBJ databases">
        <title>Physiological reanalysis, assessment of diazotrophy, and genome sequences of multiple isolates of Streptomyces thermoautotrophicus.</title>
        <authorList>
            <person name="MacKellar D.C."/>
            <person name="Lieber L."/>
            <person name="Norman J."/>
            <person name="Bolger A."/>
            <person name="Tobin C."/>
            <person name="Murray J.W."/>
            <person name="Friesen M."/>
            <person name="Prell J."/>
        </authorList>
    </citation>
    <scope>NUCLEOTIDE SEQUENCE [LARGE SCALE GENOMIC DNA]</scope>
    <source>
        <strain evidence="4">UBT1</strain>
    </source>
</reference>
<accession>A0A132MIW2</accession>
<dbReference type="InterPro" id="IPR006311">
    <property type="entry name" value="TAT_signal"/>
</dbReference>
<evidence type="ECO:0000313" key="4">
    <source>
        <dbReference type="Proteomes" id="UP000070598"/>
    </source>
</evidence>
<protein>
    <submittedName>
        <fullName evidence="2">Phosphatase</fullName>
    </submittedName>
</protein>
<evidence type="ECO:0000313" key="3">
    <source>
        <dbReference type="EMBL" id="KWX08112.1"/>
    </source>
</evidence>
<comment type="caution">
    <text evidence="2">The sequence shown here is derived from an EMBL/GenBank/DDBJ whole genome shotgun (WGS) entry which is preliminary data.</text>
</comment>
<keyword evidence="1" id="KW-1133">Transmembrane helix</keyword>
<gene>
    <name evidence="2" type="ORF">TH66_20345</name>
    <name evidence="3" type="ORF">TR74_16425</name>
</gene>
<feature type="transmembrane region" description="Helical" evidence="1">
    <location>
        <begin position="57"/>
        <end position="78"/>
    </location>
</feature>
<dbReference type="Pfam" id="PF05787">
    <property type="entry name" value="PhoX"/>
    <property type="match status" value="1"/>
</dbReference>
<evidence type="ECO:0000313" key="5">
    <source>
        <dbReference type="Proteomes" id="UP000070659"/>
    </source>
</evidence>
<name>A0A132MIW2_9ACTN</name>
<dbReference type="EMBL" id="JYIJ01000019">
    <property type="protein sequence ID" value="KWW97800.1"/>
    <property type="molecule type" value="Genomic_DNA"/>
</dbReference>
<dbReference type="EMBL" id="JYIK01001010">
    <property type="protein sequence ID" value="KWX08112.1"/>
    <property type="molecule type" value="Genomic_DNA"/>
</dbReference>
<dbReference type="PANTHER" id="PTHR35399">
    <property type="entry name" value="SLR8030 PROTEIN"/>
    <property type="match status" value="1"/>
</dbReference>
<dbReference type="PATRIC" id="fig|1469144.8.peg.682"/>
<keyword evidence="1" id="KW-0812">Transmembrane</keyword>
<dbReference type="PANTHER" id="PTHR35399:SF2">
    <property type="entry name" value="DUF839 DOMAIN-CONTAINING PROTEIN"/>
    <property type="match status" value="1"/>
</dbReference>
<dbReference type="Proteomes" id="UP000070598">
    <property type="component" value="Unassembled WGS sequence"/>
</dbReference>
<reference evidence="2 5" key="2">
    <citation type="submission" date="2015-02" db="EMBL/GenBank/DDBJ databases">
        <title>Physiological reanalysis, assessment of diazotrophy, and genome sequences of multiple isolates of Streptomyces thermoautotrophicus.</title>
        <authorList>
            <person name="MacKellar D.C."/>
            <person name="Lieber L."/>
            <person name="Norman J."/>
            <person name="Bolger A."/>
            <person name="Tobin C."/>
            <person name="Murray J.W."/>
            <person name="Prell J."/>
        </authorList>
    </citation>
    <scope>NUCLEOTIDE SEQUENCE [LARGE SCALE GENOMIC DNA]</scope>
    <source>
        <strain evidence="2 5">UBT1</strain>
    </source>
</reference>
<dbReference type="InterPro" id="IPR008557">
    <property type="entry name" value="PhoX"/>
</dbReference>
<dbReference type="AlphaFoldDB" id="A0A132MIW2"/>